<organism evidence="1 2">
    <name type="scientific">Orchesella cincta</name>
    <name type="common">Springtail</name>
    <name type="synonym">Podura cincta</name>
    <dbReference type="NCBI Taxonomy" id="48709"/>
    <lineage>
        <taxon>Eukaryota</taxon>
        <taxon>Metazoa</taxon>
        <taxon>Ecdysozoa</taxon>
        <taxon>Arthropoda</taxon>
        <taxon>Hexapoda</taxon>
        <taxon>Collembola</taxon>
        <taxon>Entomobryomorpha</taxon>
        <taxon>Entomobryoidea</taxon>
        <taxon>Orchesellidae</taxon>
        <taxon>Orchesellinae</taxon>
        <taxon>Orchesella</taxon>
    </lineage>
</organism>
<accession>A0A1D2N4Z0</accession>
<proteinExistence type="predicted"/>
<dbReference type="AlphaFoldDB" id="A0A1D2N4Z0"/>
<dbReference type="EMBL" id="LJIJ01000213">
    <property type="protein sequence ID" value="ODN00333.1"/>
    <property type="molecule type" value="Genomic_DNA"/>
</dbReference>
<evidence type="ECO:0000313" key="2">
    <source>
        <dbReference type="Proteomes" id="UP000094527"/>
    </source>
</evidence>
<reference evidence="1 2" key="1">
    <citation type="journal article" date="2016" name="Genome Biol. Evol.">
        <title>Gene Family Evolution Reflects Adaptation to Soil Environmental Stressors in the Genome of the Collembolan Orchesella cincta.</title>
        <authorList>
            <person name="Faddeeva-Vakhrusheva A."/>
            <person name="Derks M.F."/>
            <person name="Anvar S.Y."/>
            <person name="Agamennone V."/>
            <person name="Suring W."/>
            <person name="Smit S."/>
            <person name="van Straalen N.M."/>
            <person name="Roelofs D."/>
        </authorList>
    </citation>
    <scope>NUCLEOTIDE SEQUENCE [LARGE SCALE GENOMIC DNA]</scope>
    <source>
        <tissue evidence="1">Mixed pool</tissue>
    </source>
</reference>
<gene>
    <name evidence="1" type="ORF">Ocin01_06337</name>
</gene>
<dbReference type="Proteomes" id="UP000094527">
    <property type="component" value="Unassembled WGS sequence"/>
</dbReference>
<keyword evidence="2" id="KW-1185">Reference proteome</keyword>
<protein>
    <submittedName>
        <fullName evidence="1">Uncharacterized protein</fullName>
    </submittedName>
</protein>
<evidence type="ECO:0000313" key="1">
    <source>
        <dbReference type="EMBL" id="ODN00333.1"/>
    </source>
</evidence>
<name>A0A1D2N4Z0_ORCCI</name>
<comment type="caution">
    <text evidence="1">The sequence shown here is derived from an EMBL/GenBank/DDBJ whole genome shotgun (WGS) entry which is preliminary data.</text>
</comment>
<sequence>MKIAISMFHIYTAFFPAKLHWTRKREVLKELQNDFVLDVLSHKPFKWKTGSQVVTDTALGKFRVKFHMTN</sequence>